<accession>A0AAX6ESW9</accession>
<dbReference type="Proteomes" id="UP001140949">
    <property type="component" value="Unassembled WGS sequence"/>
</dbReference>
<sequence>MFSRCDQGRRLSSSSPVIHFFPVELRESSTA</sequence>
<comment type="caution">
    <text evidence="1">The sequence shown here is derived from an EMBL/GenBank/DDBJ whole genome shotgun (WGS) entry which is preliminary data.</text>
</comment>
<protein>
    <submittedName>
        <fullName evidence="1">Uncharacterized protein</fullName>
    </submittedName>
</protein>
<evidence type="ECO:0000313" key="3">
    <source>
        <dbReference type="Proteomes" id="UP001140949"/>
    </source>
</evidence>
<reference evidence="1" key="2">
    <citation type="submission" date="2023-04" db="EMBL/GenBank/DDBJ databases">
        <authorList>
            <person name="Bruccoleri R.E."/>
            <person name="Oakeley E.J."/>
            <person name="Faust A.-M."/>
            <person name="Dessus-Babus S."/>
            <person name="Altorfer M."/>
            <person name="Burckhardt D."/>
            <person name="Oertli M."/>
            <person name="Naumann U."/>
            <person name="Petersen F."/>
            <person name="Wong J."/>
        </authorList>
    </citation>
    <scope>NUCLEOTIDE SEQUENCE</scope>
    <source>
        <strain evidence="1">GSM-AAB239-AS_SAM_17_03QT</strain>
        <tissue evidence="1">Leaf</tissue>
    </source>
</reference>
<name>A0AAX6ESW9_IRIPA</name>
<organism evidence="1 3">
    <name type="scientific">Iris pallida</name>
    <name type="common">Sweet iris</name>
    <dbReference type="NCBI Taxonomy" id="29817"/>
    <lineage>
        <taxon>Eukaryota</taxon>
        <taxon>Viridiplantae</taxon>
        <taxon>Streptophyta</taxon>
        <taxon>Embryophyta</taxon>
        <taxon>Tracheophyta</taxon>
        <taxon>Spermatophyta</taxon>
        <taxon>Magnoliopsida</taxon>
        <taxon>Liliopsida</taxon>
        <taxon>Asparagales</taxon>
        <taxon>Iridaceae</taxon>
        <taxon>Iridoideae</taxon>
        <taxon>Irideae</taxon>
        <taxon>Iris</taxon>
    </lineage>
</organism>
<evidence type="ECO:0000313" key="1">
    <source>
        <dbReference type="EMBL" id="KAJ6807180.1"/>
    </source>
</evidence>
<reference evidence="1" key="1">
    <citation type="journal article" date="2023" name="GigaByte">
        <title>Genome assembly of the bearded iris, Iris pallida Lam.</title>
        <authorList>
            <person name="Bruccoleri R.E."/>
            <person name="Oakeley E.J."/>
            <person name="Faust A.M.E."/>
            <person name="Altorfer M."/>
            <person name="Dessus-Babus S."/>
            <person name="Burckhardt D."/>
            <person name="Oertli M."/>
            <person name="Naumann U."/>
            <person name="Petersen F."/>
            <person name="Wong J."/>
        </authorList>
    </citation>
    <scope>NUCLEOTIDE SEQUENCE</scope>
    <source>
        <strain evidence="1">GSM-AAB239-AS_SAM_17_03QT</strain>
    </source>
</reference>
<evidence type="ECO:0000313" key="2">
    <source>
        <dbReference type="EMBL" id="KAJ6811559.1"/>
    </source>
</evidence>
<proteinExistence type="predicted"/>
<keyword evidence="3" id="KW-1185">Reference proteome</keyword>
<gene>
    <name evidence="2" type="ORF">M6B38_153270</name>
    <name evidence="1" type="ORF">M6B38_173260</name>
</gene>
<dbReference type="EMBL" id="JANAVB010034073">
    <property type="protein sequence ID" value="KAJ6807180.1"/>
    <property type="molecule type" value="Genomic_DNA"/>
</dbReference>
<dbReference type="AlphaFoldDB" id="A0AAX6ESW9"/>
<dbReference type="EMBL" id="JANAVB010031617">
    <property type="protein sequence ID" value="KAJ6811559.1"/>
    <property type="molecule type" value="Genomic_DNA"/>
</dbReference>